<sequence>MIFAFLTDNLNSWQCSFYAFGYHDFPINPFSYSCVLSTRGFTVATRHFRHRIWSFTFHLAGFSIQFHPGFTFWTDW</sequence>
<organism evidence="1">
    <name type="scientific">marine metagenome</name>
    <dbReference type="NCBI Taxonomy" id="408172"/>
    <lineage>
        <taxon>unclassified sequences</taxon>
        <taxon>metagenomes</taxon>
        <taxon>ecological metagenomes</taxon>
    </lineage>
</organism>
<name>A0A381ZV39_9ZZZZ</name>
<reference evidence="1" key="1">
    <citation type="submission" date="2018-05" db="EMBL/GenBank/DDBJ databases">
        <authorList>
            <person name="Lanie J.A."/>
            <person name="Ng W.-L."/>
            <person name="Kazmierczak K.M."/>
            <person name="Andrzejewski T.M."/>
            <person name="Davidsen T.M."/>
            <person name="Wayne K.J."/>
            <person name="Tettelin H."/>
            <person name="Glass J.I."/>
            <person name="Rusch D."/>
            <person name="Podicherti R."/>
            <person name="Tsui H.-C.T."/>
            <person name="Winkler M.E."/>
        </authorList>
    </citation>
    <scope>NUCLEOTIDE SEQUENCE</scope>
</reference>
<proteinExistence type="predicted"/>
<protein>
    <submittedName>
        <fullName evidence="1">Uncharacterized protein</fullName>
    </submittedName>
</protein>
<dbReference type="EMBL" id="UINC01022618">
    <property type="protein sequence ID" value="SVA92613.1"/>
    <property type="molecule type" value="Genomic_DNA"/>
</dbReference>
<accession>A0A381ZV39</accession>
<evidence type="ECO:0000313" key="1">
    <source>
        <dbReference type="EMBL" id="SVA92613.1"/>
    </source>
</evidence>
<dbReference type="AlphaFoldDB" id="A0A381ZV39"/>
<gene>
    <name evidence="1" type="ORF">METZ01_LOCUS145467</name>
</gene>